<dbReference type="GO" id="GO:0003992">
    <property type="term" value="F:N2-acetyl-L-ornithine:2-oxoglutarate 5-aminotransferase activity"/>
    <property type="evidence" value="ECO:0007669"/>
    <property type="project" value="UniProtKB-EC"/>
</dbReference>
<evidence type="ECO:0000256" key="5">
    <source>
        <dbReference type="ARBA" id="ARBA00023154"/>
    </source>
</evidence>
<dbReference type="InterPro" id="IPR005814">
    <property type="entry name" value="Aminotrans_3"/>
</dbReference>
<dbReference type="GO" id="GO:0009085">
    <property type="term" value="P:lysine biosynthetic process"/>
    <property type="evidence" value="ECO:0007669"/>
    <property type="project" value="UniProtKB-KW"/>
</dbReference>
<dbReference type="Proteomes" id="UP000001304">
    <property type="component" value="Chromosome"/>
</dbReference>
<name>E0SQD8_IGNAA</name>
<dbReference type="FunFam" id="3.40.640.10:FF:000004">
    <property type="entry name" value="Acetylornithine aminotransferase"/>
    <property type="match status" value="1"/>
</dbReference>
<protein>
    <submittedName>
        <fullName evidence="7">Acetylornithine transaminase</fullName>
        <ecNumber evidence="7">2.6.1.11</ecNumber>
    </submittedName>
</protein>
<comment type="cofactor">
    <cofactor evidence="1">
        <name>pyridoxal 5'-phosphate</name>
        <dbReference type="ChEBI" id="CHEBI:597326"/>
    </cofactor>
</comment>
<dbReference type="EMBL" id="CP002098">
    <property type="protein sequence ID" value="ADM27088.1"/>
    <property type="molecule type" value="Genomic_DNA"/>
</dbReference>
<gene>
    <name evidence="7" type="ordered locus">Igag_0239</name>
</gene>
<dbReference type="CDD" id="cd00610">
    <property type="entry name" value="OAT_like"/>
    <property type="match status" value="1"/>
</dbReference>
<evidence type="ECO:0000313" key="7">
    <source>
        <dbReference type="EMBL" id="ADM27088.1"/>
    </source>
</evidence>
<dbReference type="EC" id="2.6.1.11" evidence="7"/>
<evidence type="ECO:0000256" key="6">
    <source>
        <dbReference type="RuleBase" id="RU003560"/>
    </source>
</evidence>
<keyword evidence="8" id="KW-1185">Reference proteome</keyword>
<keyword evidence="4 6" id="KW-0663">Pyridoxal phosphate</keyword>
<evidence type="ECO:0000256" key="2">
    <source>
        <dbReference type="ARBA" id="ARBA00008954"/>
    </source>
</evidence>
<dbReference type="PANTHER" id="PTHR11986:SF58">
    <property type="entry name" value="LEUCINE_METHIONINE RACEMASE"/>
    <property type="match status" value="1"/>
</dbReference>
<keyword evidence="5" id="KW-0457">Lysine biosynthesis</keyword>
<dbReference type="STRING" id="583356.Igag_0239"/>
<dbReference type="HOGENOM" id="CLU_016922_10_0_2"/>
<dbReference type="PROSITE" id="PS00600">
    <property type="entry name" value="AA_TRANSFER_CLASS_3"/>
    <property type="match status" value="1"/>
</dbReference>
<dbReference type="InterPro" id="IPR050103">
    <property type="entry name" value="Class-III_PLP-dep_AT"/>
</dbReference>
<dbReference type="InterPro" id="IPR015424">
    <property type="entry name" value="PyrdxlP-dep_Trfase"/>
</dbReference>
<evidence type="ECO:0000256" key="1">
    <source>
        <dbReference type="ARBA" id="ARBA00001933"/>
    </source>
</evidence>
<proteinExistence type="inferred from homology"/>
<dbReference type="KEGG" id="iag:Igag_0239"/>
<dbReference type="InterPro" id="IPR049704">
    <property type="entry name" value="Aminotrans_3_PPA_site"/>
</dbReference>
<dbReference type="Pfam" id="PF00202">
    <property type="entry name" value="Aminotran_3"/>
    <property type="match status" value="1"/>
</dbReference>
<dbReference type="Gene3D" id="3.40.640.10">
    <property type="entry name" value="Type I PLP-dependent aspartate aminotransferase-like (Major domain)"/>
    <property type="match status" value="1"/>
</dbReference>
<dbReference type="Gene3D" id="3.90.1150.10">
    <property type="entry name" value="Aspartate Aminotransferase, domain 1"/>
    <property type="match status" value="1"/>
</dbReference>
<dbReference type="GO" id="GO:0042802">
    <property type="term" value="F:identical protein binding"/>
    <property type="evidence" value="ECO:0007669"/>
    <property type="project" value="TreeGrafter"/>
</dbReference>
<dbReference type="SUPFAM" id="SSF53383">
    <property type="entry name" value="PLP-dependent transferases"/>
    <property type="match status" value="1"/>
</dbReference>
<keyword evidence="7" id="KW-0032">Aminotransferase</keyword>
<organism evidence="7 8">
    <name type="scientific">Ignisphaera aggregans (strain DSM 17230 / JCM 13409 / AQ1.S1)</name>
    <dbReference type="NCBI Taxonomy" id="583356"/>
    <lineage>
        <taxon>Archaea</taxon>
        <taxon>Thermoproteota</taxon>
        <taxon>Thermoprotei</taxon>
        <taxon>Desulfurococcales</taxon>
        <taxon>Desulfurococcaceae</taxon>
        <taxon>Ignisphaera</taxon>
    </lineage>
</organism>
<dbReference type="AlphaFoldDB" id="E0SQD8"/>
<dbReference type="NCBIfam" id="NF004426">
    <property type="entry name" value="PRK05769.1"/>
    <property type="match status" value="1"/>
</dbReference>
<accession>E0SQD8</accession>
<sequence>MFSKPIIRVIPPGPKARELIEKHREFVATTTHDPENLPLVIERGEGVWLIDVDGNVYLDFSSSIAVNNLGYPTHDEIKYVVTKMIEVLAHAAGTDFFNPYQIYLAEKLVKISPGSHKKKVFFCNSGTEANEAAIKIARYFTNRKYFIAFIGSFHGRTMGSLSLTASKPVQRKRFFPMLNGVIHVPFPNPYRNPWHIDGYEHPDELVSRVIEFIDYWVLQHYVPPDEVAAIFFEPIQGEGGYIVPPKNFFEELSKLAKRYGILMIDDEVQMALGRTGKMFAIEHFNIVPDIITMAKSLSGGVAPIGATIFRAEMDLETGAHSNTYGGNALMSMVALKTIEVVERYLDNVLSLGKIIKERLYDLKERYNVIGDVRGLGLAWAIEFVKDRNTKEHDIKTRDRVIYEALKRGLVLLGCGKSSIRIAPPLIIDEERIKIGLDILEEAIKASV</sequence>
<dbReference type="GO" id="GO:0030170">
    <property type="term" value="F:pyridoxal phosphate binding"/>
    <property type="evidence" value="ECO:0007669"/>
    <property type="project" value="InterPro"/>
</dbReference>
<dbReference type="BioCyc" id="IAGG583356:GHAH-251-MONOMER"/>
<evidence type="ECO:0000256" key="3">
    <source>
        <dbReference type="ARBA" id="ARBA00022605"/>
    </source>
</evidence>
<evidence type="ECO:0000313" key="8">
    <source>
        <dbReference type="Proteomes" id="UP000001304"/>
    </source>
</evidence>
<keyword evidence="7" id="KW-0808">Transferase</keyword>
<reference evidence="7 8" key="1">
    <citation type="journal article" date="2010" name="Stand. Genomic Sci.">
        <title>Complete genome sequence of Ignisphaera aggregans type strain (AQ1.S1).</title>
        <authorList>
            <person name="Goker M."/>
            <person name="Held B."/>
            <person name="Lapidus A."/>
            <person name="Nolan M."/>
            <person name="Spring S."/>
            <person name="Yasawong M."/>
            <person name="Lucas S."/>
            <person name="Glavina Del Rio T."/>
            <person name="Tice H."/>
            <person name="Cheng J.F."/>
            <person name="Goodwin L."/>
            <person name="Tapia R."/>
            <person name="Pitluck S."/>
            <person name="Liolios K."/>
            <person name="Ivanova N."/>
            <person name="Mavromatis K."/>
            <person name="Mikhailova N."/>
            <person name="Pati A."/>
            <person name="Chen A."/>
            <person name="Palaniappan K."/>
            <person name="Brambilla E."/>
            <person name="Land M."/>
            <person name="Hauser L."/>
            <person name="Chang Y.J."/>
            <person name="Jeffries C.D."/>
            <person name="Brettin T."/>
            <person name="Detter J.C."/>
            <person name="Han C."/>
            <person name="Rohde M."/>
            <person name="Sikorski J."/>
            <person name="Woyke T."/>
            <person name="Bristow J."/>
            <person name="Eisen J.A."/>
            <person name="Markowitz V."/>
            <person name="Hugenholtz P."/>
            <person name="Kyrpides N.C."/>
            <person name="Klenk H.P."/>
        </authorList>
    </citation>
    <scope>NUCLEOTIDE SEQUENCE [LARGE SCALE GENOMIC DNA]</scope>
    <source>
        <strain evidence="8">DSM 17230 / JCM 13409 / AQ1.S1</strain>
    </source>
</reference>
<dbReference type="PIRSF" id="PIRSF000521">
    <property type="entry name" value="Transaminase_4ab_Lys_Orn"/>
    <property type="match status" value="1"/>
</dbReference>
<dbReference type="InterPro" id="IPR015421">
    <property type="entry name" value="PyrdxlP-dep_Trfase_major"/>
</dbReference>
<evidence type="ECO:0000256" key="4">
    <source>
        <dbReference type="ARBA" id="ARBA00022898"/>
    </source>
</evidence>
<keyword evidence="3" id="KW-0028">Amino-acid biosynthesis</keyword>
<comment type="similarity">
    <text evidence="2 6">Belongs to the class-III pyridoxal-phosphate-dependent aminotransferase family.</text>
</comment>
<dbReference type="PANTHER" id="PTHR11986">
    <property type="entry name" value="AMINOTRANSFERASE CLASS III"/>
    <property type="match status" value="1"/>
</dbReference>
<dbReference type="InterPro" id="IPR015422">
    <property type="entry name" value="PyrdxlP-dep_Trfase_small"/>
</dbReference>